<gene>
    <name evidence="1" type="ORF">L2E82_21366</name>
</gene>
<sequence>MKIPTFPINTPLFSQSPSLYLLLFHCLKMSIATSALAEAYVMRKHHQEKMKKTTTSDAQGTTKQSILDNDHHSSSTVGCFPVLFKKIHPSTTAVTHSSHSPSR</sequence>
<evidence type="ECO:0000313" key="1">
    <source>
        <dbReference type="EMBL" id="KAI3750652.1"/>
    </source>
</evidence>
<name>A0ACB9DVR9_CICIN</name>
<protein>
    <submittedName>
        <fullName evidence="1">Uncharacterized protein</fullName>
    </submittedName>
</protein>
<organism evidence="1 2">
    <name type="scientific">Cichorium intybus</name>
    <name type="common">Chicory</name>
    <dbReference type="NCBI Taxonomy" id="13427"/>
    <lineage>
        <taxon>Eukaryota</taxon>
        <taxon>Viridiplantae</taxon>
        <taxon>Streptophyta</taxon>
        <taxon>Embryophyta</taxon>
        <taxon>Tracheophyta</taxon>
        <taxon>Spermatophyta</taxon>
        <taxon>Magnoliopsida</taxon>
        <taxon>eudicotyledons</taxon>
        <taxon>Gunneridae</taxon>
        <taxon>Pentapetalae</taxon>
        <taxon>asterids</taxon>
        <taxon>campanulids</taxon>
        <taxon>Asterales</taxon>
        <taxon>Asteraceae</taxon>
        <taxon>Cichorioideae</taxon>
        <taxon>Cichorieae</taxon>
        <taxon>Cichoriinae</taxon>
        <taxon>Cichorium</taxon>
    </lineage>
</organism>
<accession>A0ACB9DVR9</accession>
<keyword evidence="2" id="KW-1185">Reference proteome</keyword>
<reference evidence="2" key="1">
    <citation type="journal article" date="2022" name="Mol. Ecol. Resour.">
        <title>The genomes of chicory, endive, great burdock and yacon provide insights into Asteraceae palaeo-polyploidization history and plant inulin production.</title>
        <authorList>
            <person name="Fan W."/>
            <person name="Wang S."/>
            <person name="Wang H."/>
            <person name="Wang A."/>
            <person name="Jiang F."/>
            <person name="Liu H."/>
            <person name="Zhao H."/>
            <person name="Xu D."/>
            <person name="Zhang Y."/>
        </authorList>
    </citation>
    <scope>NUCLEOTIDE SEQUENCE [LARGE SCALE GENOMIC DNA]</scope>
    <source>
        <strain evidence="2">cv. Punajuju</strain>
    </source>
</reference>
<dbReference type="Proteomes" id="UP001055811">
    <property type="component" value="Linkage Group LG04"/>
</dbReference>
<reference evidence="1 2" key="2">
    <citation type="journal article" date="2022" name="Mol. Ecol. Resour.">
        <title>The genomes of chicory, endive, great burdock and yacon provide insights into Asteraceae paleo-polyploidization history and plant inulin production.</title>
        <authorList>
            <person name="Fan W."/>
            <person name="Wang S."/>
            <person name="Wang H."/>
            <person name="Wang A."/>
            <person name="Jiang F."/>
            <person name="Liu H."/>
            <person name="Zhao H."/>
            <person name="Xu D."/>
            <person name="Zhang Y."/>
        </authorList>
    </citation>
    <scope>NUCLEOTIDE SEQUENCE [LARGE SCALE GENOMIC DNA]</scope>
    <source>
        <strain evidence="2">cv. Punajuju</strain>
        <tissue evidence="1">Leaves</tissue>
    </source>
</reference>
<evidence type="ECO:0000313" key="2">
    <source>
        <dbReference type="Proteomes" id="UP001055811"/>
    </source>
</evidence>
<comment type="caution">
    <text evidence="1">The sequence shown here is derived from an EMBL/GenBank/DDBJ whole genome shotgun (WGS) entry which is preliminary data.</text>
</comment>
<proteinExistence type="predicted"/>
<dbReference type="EMBL" id="CM042012">
    <property type="protein sequence ID" value="KAI3750652.1"/>
    <property type="molecule type" value="Genomic_DNA"/>
</dbReference>